<reference evidence="3" key="1">
    <citation type="journal article" date="2021" name="PeerJ">
        <title>Extensive microbial diversity within the chicken gut microbiome revealed by metagenomics and culture.</title>
        <authorList>
            <person name="Gilroy R."/>
            <person name="Ravi A."/>
            <person name="Getino M."/>
            <person name="Pursley I."/>
            <person name="Horton D.L."/>
            <person name="Alikhan N.F."/>
            <person name="Baker D."/>
            <person name="Gharbi K."/>
            <person name="Hall N."/>
            <person name="Watson M."/>
            <person name="Adriaenssens E.M."/>
            <person name="Foster-Nyarko E."/>
            <person name="Jarju S."/>
            <person name="Secka A."/>
            <person name="Antonio M."/>
            <person name="Oren A."/>
            <person name="Chaudhuri R.R."/>
            <person name="La Ragione R."/>
            <person name="Hildebrand F."/>
            <person name="Pallen M.J."/>
        </authorList>
    </citation>
    <scope>NUCLEOTIDE SEQUENCE</scope>
    <source>
        <strain evidence="3">CHK124-7917</strain>
    </source>
</reference>
<dbReference type="Proteomes" id="UP000697330">
    <property type="component" value="Unassembled WGS sequence"/>
</dbReference>
<dbReference type="InterPro" id="IPR012867">
    <property type="entry name" value="DUF1648"/>
</dbReference>
<name>A0A921GFN3_9ACTN</name>
<feature type="transmembrane region" description="Helical" evidence="1">
    <location>
        <begin position="46"/>
        <end position="67"/>
    </location>
</feature>
<keyword evidence="1" id="KW-1133">Transmembrane helix</keyword>
<feature type="transmembrane region" description="Helical" evidence="1">
    <location>
        <begin position="79"/>
        <end position="99"/>
    </location>
</feature>
<proteinExistence type="predicted"/>
<evidence type="ECO:0000313" key="4">
    <source>
        <dbReference type="Proteomes" id="UP000697330"/>
    </source>
</evidence>
<comment type="caution">
    <text evidence="3">The sequence shown here is derived from an EMBL/GenBank/DDBJ whole genome shotgun (WGS) entry which is preliminary data.</text>
</comment>
<evidence type="ECO:0000256" key="1">
    <source>
        <dbReference type="SAM" id="Phobius"/>
    </source>
</evidence>
<dbReference type="AlphaFoldDB" id="A0A921GFN3"/>
<accession>A0A921GFN3</accession>
<organism evidence="3 4">
    <name type="scientific">Thermophilibacter provencensis</name>
    <dbReference type="NCBI Taxonomy" id="1852386"/>
    <lineage>
        <taxon>Bacteria</taxon>
        <taxon>Bacillati</taxon>
        <taxon>Actinomycetota</taxon>
        <taxon>Coriobacteriia</taxon>
        <taxon>Coriobacteriales</taxon>
        <taxon>Atopobiaceae</taxon>
        <taxon>Thermophilibacter</taxon>
    </lineage>
</organism>
<dbReference type="Pfam" id="PF07853">
    <property type="entry name" value="DUF1648"/>
    <property type="match status" value="1"/>
</dbReference>
<sequence length="102" mass="10600">MKSVKTHVVASTVLCALTLVVTLAARGALPEQVPMQWGLTGEASSFWPRDAVVFGVPAACVAINLLVSARLSGRGEGRVAMYYVAPAVALVACAVIVFLGTR</sequence>
<keyword evidence="1" id="KW-0472">Membrane</keyword>
<reference evidence="3" key="2">
    <citation type="submission" date="2021-09" db="EMBL/GenBank/DDBJ databases">
        <authorList>
            <person name="Gilroy R."/>
        </authorList>
    </citation>
    <scope>NUCLEOTIDE SEQUENCE</scope>
    <source>
        <strain evidence="3">CHK124-7917</strain>
    </source>
</reference>
<protein>
    <submittedName>
        <fullName evidence="3">DUF1648 domain-containing protein</fullName>
    </submittedName>
</protein>
<keyword evidence="1" id="KW-0812">Transmembrane</keyword>
<dbReference type="RefSeq" id="WP_274958313.1">
    <property type="nucleotide sequence ID" value="NZ_DYWQ01000002.1"/>
</dbReference>
<dbReference type="EMBL" id="DYWQ01000002">
    <property type="protein sequence ID" value="HJF44188.1"/>
    <property type="molecule type" value="Genomic_DNA"/>
</dbReference>
<evidence type="ECO:0000259" key="2">
    <source>
        <dbReference type="Pfam" id="PF07853"/>
    </source>
</evidence>
<evidence type="ECO:0000313" key="3">
    <source>
        <dbReference type="EMBL" id="HJF44188.1"/>
    </source>
</evidence>
<feature type="domain" description="DUF1648" evidence="2">
    <location>
        <begin position="13"/>
        <end position="58"/>
    </location>
</feature>
<gene>
    <name evidence="3" type="ORF">K8U72_00160</name>
</gene>